<gene>
    <name evidence="1" type="ORF">COI98_33260</name>
</gene>
<sequence>MSYTQNLTKEKIHQAFSNTVYNRGYAYYLQGRVMDLKYDDKHSVWRGKVSGRDIYHVTVTIHPDFFDTTCNCLAYDRFLEGVPPAF</sequence>
<comment type="caution">
    <text evidence="1">The sequence shown here is derived from an EMBL/GenBank/DDBJ whole genome shotgun (WGS) entry which is preliminary data.</text>
</comment>
<accession>A0A9X6WUJ1</accession>
<reference evidence="1 2" key="1">
    <citation type="submission" date="2017-09" db="EMBL/GenBank/DDBJ databases">
        <title>Large-scale bioinformatics analysis of Bacillus genomes uncovers conserved roles of natural products in bacterial physiology.</title>
        <authorList>
            <consortium name="Agbiome Team Llc"/>
            <person name="Bleich R.M."/>
            <person name="Grubbs K.J."/>
            <person name="Santa Maria K.C."/>
            <person name="Allen S.E."/>
            <person name="Farag S."/>
            <person name="Shank E.A."/>
            <person name="Bowers A."/>
        </authorList>
    </citation>
    <scope>NUCLEOTIDE SEQUENCE [LARGE SCALE GENOMIC DNA]</scope>
    <source>
        <strain evidence="1 2">AFS083741</strain>
    </source>
</reference>
<evidence type="ECO:0000313" key="1">
    <source>
        <dbReference type="EMBL" id="PFK01305.1"/>
    </source>
</evidence>
<organism evidence="1 2">
    <name type="scientific">Bacillus cereus</name>
    <dbReference type="NCBI Taxonomy" id="1396"/>
    <lineage>
        <taxon>Bacteria</taxon>
        <taxon>Bacillati</taxon>
        <taxon>Bacillota</taxon>
        <taxon>Bacilli</taxon>
        <taxon>Bacillales</taxon>
        <taxon>Bacillaceae</taxon>
        <taxon>Bacillus</taxon>
        <taxon>Bacillus cereus group</taxon>
    </lineage>
</organism>
<feature type="non-terminal residue" evidence="1">
    <location>
        <position position="86"/>
    </location>
</feature>
<protein>
    <submittedName>
        <fullName evidence="1">Uncharacterized protein</fullName>
    </submittedName>
</protein>
<dbReference type="Proteomes" id="UP000224413">
    <property type="component" value="Unassembled WGS sequence"/>
</dbReference>
<dbReference type="EMBL" id="NUWJ01000510">
    <property type="protein sequence ID" value="PFK01305.1"/>
    <property type="molecule type" value="Genomic_DNA"/>
</dbReference>
<dbReference type="RefSeq" id="WP_218011584.1">
    <property type="nucleotide sequence ID" value="NZ_NUWJ01000510.1"/>
</dbReference>
<name>A0A9X6WUJ1_BACCE</name>
<proteinExistence type="predicted"/>
<evidence type="ECO:0000313" key="2">
    <source>
        <dbReference type="Proteomes" id="UP000224413"/>
    </source>
</evidence>
<dbReference type="AlphaFoldDB" id="A0A9X6WUJ1"/>